<evidence type="ECO:0000256" key="3">
    <source>
        <dbReference type="ARBA" id="ARBA00023006"/>
    </source>
</evidence>
<comment type="caution">
    <text evidence="6">The sequence shown here is derived from an EMBL/GenBank/DDBJ whole genome shotgun (WGS) entry which is preliminary data.</text>
</comment>
<evidence type="ECO:0000256" key="5">
    <source>
        <dbReference type="SAM" id="MobiDB-lite"/>
    </source>
</evidence>
<sequence>MEDTDTTNTAATSPSNVTQPSSPTPQTRSNIVQDKLVVYFKNAGGAAALKQKKFKLQSNLSFQNVTEKLRTQLKLKSNESLFLFVNQVFQPSPDETLGELFKCFSHNDQLIINYSDLPAWG</sequence>
<keyword evidence="2 4" id="KW-0833">Ubl conjugation pathway</keyword>
<dbReference type="GO" id="GO:0034274">
    <property type="term" value="C:Atg12-Atg5-Atg16 complex"/>
    <property type="evidence" value="ECO:0007669"/>
    <property type="project" value="TreeGrafter"/>
</dbReference>
<evidence type="ECO:0000313" key="6">
    <source>
        <dbReference type="EMBL" id="KAF2075076.1"/>
    </source>
</evidence>
<dbReference type="GO" id="GO:0061723">
    <property type="term" value="P:glycophagy"/>
    <property type="evidence" value="ECO:0007669"/>
    <property type="project" value="TreeGrafter"/>
</dbReference>
<dbReference type="GO" id="GO:0034045">
    <property type="term" value="C:phagophore assembly site membrane"/>
    <property type="evidence" value="ECO:0007669"/>
    <property type="project" value="TreeGrafter"/>
</dbReference>
<dbReference type="Gene3D" id="3.10.20.90">
    <property type="entry name" value="Phosphatidylinositol 3-kinase Catalytic Subunit, Chain A, domain 1"/>
    <property type="match status" value="1"/>
</dbReference>
<dbReference type="CDD" id="cd01612">
    <property type="entry name" value="Ubl_ATG12"/>
    <property type="match status" value="1"/>
</dbReference>
<dbReference type="SUPFAM" id="SSF54236">
    <property type="entry name" value="Ubiquitin-like"/>
    <property type="match status" value="1"/>
</dbReference>
<keyword evidence="3 4" id="KW-0072">Autophagy</keyword>
<dbReference type="OrthoDB" id="10003551at2759"/>
<name>A0A8J4UU54_9MYCE</name>
<dbReference type="InterPro" id="IPR007242">
    <property type="entry name" value="Atg12"/>
</dbReference>
<feature type="region of interest" description="Disordered" evidence="5">
    <location>
        <begin position="1"/>
        <end position="29"/>
    </location>
</feature>
<dbReference type="FunFam" id="3.10.20.90:FF:000150">
    <property type="entry name" value="Ubiquitin-like protein ATG12"/>
    <property type="match status" value="1"/>
</dbReference>
<proteinExistence type="inferred from homology"/>
<dbReference type="GO" id="GO:0097352">
    <property type="term" value="P:autophagosome maturation"/>
    <property type="evidence" value="ECO:0007669"/>
    <property type="project" value="TreeGrafter"/>
</dbReference>
<gene>
    <name evidence="6" type="ORF">CYY_003643</name>
</gene>
<reference evidence="6" key="1">
    <citation type="submission" date="2020-01" db="EMBL/GenBank/DDBJ databases">
        <title>Development of genomics and gene disruption for Polysphondylium violaceum indicates a role for the polyketide synthase stlB in stalk morphogenesis.</title>
        <authorList>
            <person name="Narita B."/>
            <person name="Kawabe Y."/>
            <person name="Kin K."/>
            <person name="Saito T."/>
            <person name="Gibbs R."/>
            <person name="Kuspa A."/>
            <person name="Muzny D."/>
            <person name="Queller D."/>
            <person name="Richards S."/>
            <person name="Strassman J."/>
            <person name="Sucgang R."/>
            <person name="Worley K."/>
            <person name="Schaap P."/>
        </authorList>
    </citation>
    <scope>NUCLEOTIDE SEQUENCE</scope>
    <source>
        <strain evidence="6">QSvi11</strain>
    </source>
</reference>
<dbReference type="EMBL" id="AJWJ01000116">
    <property type="protein sequence ID" value="KAF2075076.1"/>
    <property type="molecule type" value="Genomic_DNA"/>
</dbReference>
<comment type="similarity">
    <text evidence="4">Belongs to the ATG12 family.</text>
</comment>
<dbReference type="AlphaFoldDB" id="A0A8J4UU54"/>
<evidence type="ECO:0000256" key="2">
    <source>
        <dbReference type="ARBA" id="ARBA00022786"/>
    </source>
</evidence>
<dbReference type="Pfam" id="PF04110">
    <property type="entry name" value="APG12"/>
    <property type="match status" value="1"/>
</dbReference>
<dbReference type="GO" id="GO:0000421">
    <property type="term" value="C:autophagosome membrane"/>
    <property type="evidence" value="ECO:0007669"/>
    <property type="project" value="TreeGrafter"/>
</dbReference>
<dbReference type="InterPro" id="IPR029071">
    <property type="entry name" value="Ubiquitin-like_domsf"/>
</dbReference>
<protein>
    <recommendedName>
        <fullName evidence="4">Ubiquitin-like protein ATG12</fullName>
    </recommendedName>
</protein>
<dbReference type="GO" id="GO:0019776">
    <property type="term" value="F:Atg8-family ligase activity"/>
    <property type="evidence" value="ECO:0007669"/>
    <property type="project" value="TreeGrafter"/>
</dbReference>
<organism evidence="6 7">
    <name type="scientific">Polysphondylium violaceum</name>
    <dbReference type="NCBI Taxonomy" id="133409"/>
    <lineage>
        <taxon>Eukaryota</taxon>
        <taxon>Amoebozoa</taxon>
        <taxon>Evosea</taxon>
        <taxon>Eumycetozoa</taxon>
        <taxon>Dictyostelia</taxon>
        <taxon>Dictyosteliales</taxon>
        <taxon>Dictyosteliaceae</taxon>
        <taxon>Polysphondylium</taxon>
    </lineage>
</organism>
<comment type="subunit">
    <text evidence="4">Forms a conjugate with ATG5.</text>
</comment>
<dbReference type="PANTHER" id="PTHR13385:SF0">
    <property type="entry name" value="UBIQUITIN-LIKE PROTEIN ATG12"/>
    <property type="match status" value="1"/>
</dbReference>
<evidence type="ECO:0000313" key="7">
    <source>
        <dbReference type="Proteomes" id="UP000695562"/>
    </source>
</evidence>
<keyword evidence="1 4" id="KW-1017">Isopeptide bond</keyword>
<dbReference type="Proteomes" id="UP000695562">
    <property type="component" value="Unassembled WGS sequence"/>
</dbReference>
<dbReference type="GO" id="GO:0000422">
    <property type="term" value="P:autophagy of mitochondrion"/>
    <property type="evidence" value="ECO:0007669"/>
    <property type="project" value="TreeGrafter"/>
</dbReference>
<dbReference type="GO" id="GO:0034727">
    <property type="term" value="P:piecemeal microautophagy of the nucleus"/>
    <property type="evidence" value="ECO:0007669"/>
    <property type="project" value="TreeGrafter"/>
</dbReference>
<evidence type="ECO:0000256" key="1">
    <source>
        <dbReference type="ARBA" id="ARBA00022499"/>
    </source>
</evidence>
<keyword evidence="7" id="KW-1185">Reference proteome</keyword>
<dbReference type="GO" id="GO:0000045">
    <property type="term" value="P:autophagosome assembly"/>
    <property type="evidence" value="ECO:0007669"/>
    <property type="project" value="InterPro"/>
</dbReference>
<accession>A0A8J4UU54</accession>
<dbReference type="PANTHER" id="PTHR13385">
    <property type="entry name" value="AUTOPHAGY PROTEIN 12"/>
    <property type="match status" value="1"/>
</dbReference>
<evidence type="ECO:0000256" key="4">
    <source>
        <dbReference type="RuleBase" id="RU361201"/>
    </source>
</evidence>